<gene>
    <name evidence="1" type="ORF">BVK86_18205</name>
</gene>
<reference evidence="1" key="1">
    <citation type="submission" date="2017-01" db="EMBL/GenBank/DDBJ databases">
        <authorList>
            <person name="Poblete-Castro I."/>
        </authorList>
    </citation>
    <scope>NUCLEOTIDE SEQUENCE [LARGE SCALE GENOMIC DNA]</scope>
    <source>
        <strain evidence="1">MT1</strain>
    </source>
</reference>
<organism evidence="1 2">
    <name type="scientific">Pseudomonas reinekei</name>
    <dbReference type="NCBI Taxonomy" id="395598"/>
    <lineage>
        <taxon>Bacteria</taxon>
        <taxon>Pseudomonadati</taxon>
        <taxon>Pseudomonadota</taxon>
        <taxon>Gammaproteobacteria</taxon>
        <taxon>Pseudomonadales</taxon>
        <taxon>Pseudomonadaceae</taxon>
        <taxon>Pseudomonas</taxon>
    </lineage>
</organism>
<sequence length="79" mass="8850">MNRIQWLTGALPSVATLERQDEIKTPLQRQLGWHPAKDDNRLIASDRIFIQYGCVSPKSSGYAGLRARSEADFAADHLP</sequence>
<evidence type="ECO:0000313" key="1">
    <source>
        <dbReference type="EMBL" id="OLU01679.1"/>
    </source>
</evidence>
<proteinExistence type="predicted"/>
<comment type="caution">
    <text evidence="1">The sequence shown here is derived from an EMBL/GenBank/DDBJ whole genome shotgun (WGS) entry which is preliminary data.</text>
</comment>
<dbReference type="Proteomes" id="UP000186756">
    <property type="component" value="Unassembled WGS sequence"/>
</dbReference>
<evidence type="ECO:0000313" key="2">
    <source>
        <dbReference type="Proteomes" id="UP000186756"/>
    </source>
</evidence>
<protein>
    <submittedName>
        <fullName evidence="1">Uncharacterized protein</fullName>
    </submittedName>
</protein>
<accession>A0A1Q9WSB1</accession>
<name>A0A1Q9WSB1_PSERE</name>
<keyword evidence="2" id="KW-1185">Reference proteome</keyword>
<dbReference type="AlphaFoldDB" id="A0A1Q9WSB1"/>
<dbReference type="EMBL" id="MSTQ01000010">
    <property type="protein sequence ID" value="OLU01679.1"/>
    <property type="molecule type" value="Genomic_DNA"/>
</dbReference>